<gene>
    <name evidence="1" type="ORF">EZS28_045594</name>
</gene>
<name>A0A5J4TLP5_9EUKA</name>
<evidence type="ECO:0000313" key="1">
    <source>
        <dbReference type="EMBL" id="KAA6358879.1"/>
    </source>
</evidence>
<comment type="caution">
    <text evidence="1">The sequence shown here is derived from an EMBL/GenBank/DDBJ whole genome shotgun (WGS) entry which is preliminary data.</text>
</comment>
<dbReference type="EMBL" id="SNRW01029224">
    <property type="protein sequence ID" value="KAA6358879.1"/>
    <property type="molecule type" value="Genomic_DNA"/>
</dbReference>
<proteinExistence type="predicted"/>
<accession>A0A5J4TLP5</accession>
<protein>
    <submittedName>
        <fullName evidence="1">Uncharacterized protein</fullName>
    </submittedName>
</protein>
<dbReference type="Proteomes" id="UP000324800">
    <property type="component" value="Unassembled WGS sequence"/>
</dbReference>
<feature type="non-terminal residue" evidence="1">
    <location>
        <position position="1"/>
    </location>
</feature>
<organism evidence="1 2">
    <name type="scientific">Streblomastix strix</name>
    <dbReference type="NCBI Taxonomy" id="222440"/>
    <lineage>
        <taxon>Eukaryota</taxon>
        <taxon>Metamonada</taxon>
        <taxon>Preaxostyla</taxon>
        <taxon>Oxymonadida</taxon>
        <taxon>Streblomastigidae</taxon>
        <taxon>Streblomastix</taxon>
    </lineage>
</organism>
<reference evidence="1 2" key="1">
    <citation type="submission" date="2019-03" db="EMBL/GenBank/DDBJ databases">
        <title>Single cell metagenomics reveals metabolic interactions within the superorganism composed of flagellate Streblomastix strix and complex community of Bacteroidetes bacteria on its surface.</title>
        <authorList>
            <person name="Treitli S.C."/>
            <person name="Kolisko M."/>
            <person name="Husnik F."/>
            <person name="Keeling P."/>
            <person name="Hampl V."/>
        </authorList>
    </citation>
    <scope>NUCLEOTIDE SEQUENCE [LARGE SCALE GENOMIC DNA]</scope>
    <source>
        <strain evidence="1">ST1C</strain>
    </source>
</reference>
<evidence type="ECO:0000313" key="2">
    <source>
        <dbReference type="Proteomes" id="UP000324800"/>
    </source>
</evidence>
<dbReference type="AlphaFoldDB" id="A0A5J4TLP5"/>
<sequence length="84" mass="9072">GWNNNGCDDEGILCNDSTDSGCDLSETGNLANSGFYCWDQWSVFESKTLRSNGNLDILSSRELLVSMGSTKIAQGGRGDNQLCE</sequence>